<name>A0A177TTG0_9BASI</name>
<dbReference type="Gene3D" id="3.40.395.10">
    <property type="entry name" value="Adenoviral Proteinase, Chain A"/>
    <property type="match status" value="1"/>
</dbReference>
<feature type="compositionally biased region" description="Basic residues" evidence="1">
    <location>
        <begin position="206"/>
        <end position="218"/>
    </location>
</feature>
<feature type="region of interest" description="Disordered" evidence="1">
    <location>
        <begin position="124"/>
        <end position="177"/>
    </location>
</feature>
<proteinExistence type="predicted"/>
<organism evidence="2 3">
    <name type="scientific">Tilletia indica</name>
    <dbReference type="NCBI Taxonomy" id="43049"/>
    <lineage>
        <taxon>Eukaryota</taxon>
        <taxon>Fungi</taxon>
        <taxon>Dikarya</taxon>
        <taxon>Basidiomycota</taxon>
        <taxon>Ustilaginomycotina</taxon>
        <taxon>Exobasidiomycetes</taxon>
        <taxon>Tilletiales</taxon>
        <taxon>Tilletiaceae</taxon>
        <taxon>Tilletia</taxon>
    </lineage>
</organism>
<dbReference type="EMBL" id="LWDF02000428">
    <property type="protein sequence ID" value="KAE8248809.1"/>
    <property type="molecule type" value="Genomic_DNA"/>
</dbReference>
<keyword evidence="3" id="KW-1185">Reference proteome</keyword>
<evidence type="ECO:0000256" key="1">
    <source>
        <dbReference type="SAM" id="MobiDB-lite"/>
    </source>
</evidence>
<feature type="region of interest" description="Disordered" evidence="1">
    <location>
        <begin position="202"/>
        <end position="222"/>
    </location>
</feature>
<evidence type="ECO:0000313" key="3">
    <source>
        <dbReference type="Proteomes" id="UP000077521"/>
    </source>
</evidence>
<reference evidence="2" key="2">
    <citation type="journal article" date="2019" name="IMA Fungus">
        <title>Genome sequencing and comparison of five Tilletia species to identify candidate genes for the detection of regulated species infecting wheat.</title>
        <authorList>
            <person name="Nguyen H.D.T."/>
            <person name="Sultana T."/>
            <person name="Kesanakurti P."/>
            <person name="Hambleton S."/>
        </authorList>
    </citation>
    <scope>NUCLEOTIDE SEQUENCE</scope>
    <source>
        <strain evidence="2">DAOMC 236416</strain>
    </source>
</reference>
<evidence type="ECO:0000313" key="2">
    <source>
        <dbReference type="EMBL" id="KAE8248809.1"/>
    </source>
</evidence>
<comment type="caution">
    <text evidence="2">The sequence shown here is derived from an EMBL/GenBank/DDBJ whole genome shotgun (WGS) entry which is preliminary data.</text>
</comment>
<dbReference type="AlphaFoldDB" id="A0A177TTG0"/>
<reference evidence="2" key="1">
    <citation type="submission" date="2016-04" db="EMBL/GenBank/DDBJ databases">
        <authorList>
            <person name="Nguyen H.D."/>
            <person name="Samba Siva P."/>
            <person name="Cullis J."/>
            <person name="Levesque C.A."/>
            <person name="Hambleton S."/>
        </authorList>
    </citation>
    <scope>NUCLEOTIDE SEQUENCE</scope>
    <source>
        <strain evidence="2">DAOMC 236416</strain>
    </source>
</reference>
<protein>
    <submittedName>
        <fullName evidence="2">Uncharacterized protein</fullName>
    </submittedName>
</protein>
<gene>
    <name evidence="2" type="ORF">A4X13_0g5465</name>
</gene>
<sequence>MAITPKDPGTLRFVEGAIVSGKLKAHGRHVEGEQIKAEIPLEAVTVQHLLGKAAEDRSFTTTTYRVGDHVLAFADVSQKGLPRDYIVESIVTERRKKSGTIAALAQLQGIDTDVQEQVNDERWRRELAQPSAPSSKRKRSPSPSTEALQLANHRQQKRHIKVQAADSDGDSSLTELSSDMDCDSDQFFSEVLADALELSGIESPKKSKKSKTSKKAKKSTTQNVFQPLETSLEQMDQDAITIDFKPPLSNLHLFKDDFQCLRPGEWLTGSMISFYAQHVQRQTRSHNTVLVP</sequence>
<accession>A0A177TTG0</accession>
<dbReference type="InterPro" id="IPR038765">
    <property type="entry name" value="Papain-like_cys_pep_sf"/>
</dbReference>
<dbReference type="SUPFAM" id="SSF54001">
    <property type="entry name" value="Cysteine proteinases"/>
    <property type="match status" value="1"/>
</dbReference>
<dbReference type="Proteomes" id="UP000077521">
    <property type="component" value="Unassembled WGS sequence"/>
</dbReference>